<protein>
    <recommendedName>
        <fullName evidence="1">Heterokaryon incompatibility domain-containing protein</fullName>
    </recommendedName>
</protein>
<evidence type="ECO:0000313" key="3">
    <source>
        <dbReference type="Proteomes" id="UP000800082"/>
    </source>
</evidence>
<reference evidence="2" key="1">
    <citation type="journal article" date="2020" name="Stud. Mycol.">
        <title>101 Dothideomycetes genomes: a test case for predicting lifestyles and emergence of pathogens.</title>
        <authorList>
            <person name="Haridas S."/>
            <person name="Albert R."/>
            <person name="Binder M."/>
            <person name="Bloem J."/>
            <person name="Labutti K."/>
            <person name="Salamov A."/>
            <person name="Andreopoulos B."/>
            <person name="Baker S."/>
            <person name="Barry K."/>
            <person name="Bills G."/>
            <person name="Bluhm B."/>
            <person name="Cannon C."/>
            <person name="Castanera R."/>
            <person name="Culley D."/>
            <person name="Daum C."/>
            <person name="Ezra D."/>
            <person name="Gonzalez J."/>
            <person name="Henrissat B."/>
            <person name="Kuo A."/>
            <person name="Liang C."/>
            <person name="Lipzen A."/>
            <person name="Lutzoni F."/>
            <person name="Magnuson J."/>
            <person name="Mondo S."/>
            <person name="Nolan M."/>
            <person name="Ohm R."/>
            <person name="Pangilinan J."/>
            <person name="Park H.-J."/>
            <person name="Ramirez L."/>
            <person name="Alfaro M."/>
            <person name="Sun H."/>
            <person name="Tritt A."/>
            <person name="Yoshinaga Y."/>
            <person name="Zwiers L.-H."/>
            <person name="Turgeon B."/>
            <person name="Goodwin S."/>
            <person name="Spatafora J."/>
            <person name="Crous P."/>
            <person name="Grigoriev I."/>
        </authorList>
    </citation>
    <scope>NUCLEOTIDE SEQUENCE</scope>
    <source>
        <strain evidence="2">CBS 183.55</strain>
    </source>
</reference>
<dbReference type="InterPro" id="IPR010730">
    <property type="entry name" value="HET"/>
</dbReference>
<evidence type="ECO:0000313" key="2">
    <source>
        <dbReference type="EMBL" id="KAF1928509.1"/>
    </source>
</evidence>
<dbReference type="EMBL" id="ML978968">
    <property type="protein sequence ID" value="KAF1928509.1"/>
    <property type="molecule type" value="Genomic_DNA"/>
</dbReference>
<dbReference type="Pfam" id="PF06985">
    <property type="entry name" value="HET"/>
    <property type="match status" value="1"/>
</dbReference>
<accession>A0A6A5RLG9</accession>
<dbReference type="OrthoDB" id="270167at2759"/>
<dbReference type="PANTHER" id="PTHR24148:SF73">
    <property type="entry name" value="HET DOMAIN PROTEIN (AFU_ORTHOLOGUE AFUA_8G01020)"/>
    <property type="match status" value="1"/>
</dbReference>
<dbReference type="GeneID" id="54353662"/>
<dbReference type="AlphaFoldDB" id="A0A6A5RLG9"/>
<dbReference type="Proteomes" id="UP000800082">
    <property type="component" value="Unassembled WGS sequence"/>
</dbReference>
<feature type="domain" description="Heterokaryon incompatibility" evidence="1">
    <location>
        <begin position="106"/>
        <end position="245"/>
    </location>
</feature>
<organism evidence="2 3">
    <name type="scientific">Didymella exigua CBS 183.55</name>
    <dbReference type="NCBI Taxonomy" id="1150837"/>
    <lineage>
        <taxon>Eukaryota</taxon>
        <taxon>Fungi</taxon>
        <taxon>Dikarya</taxon>
        <taxon>Ascomycota</taxon>
        <taxon>Pezizomycotina</taxon>
        <taxon>Dothideomycetes</taxon>
        <taxon>Pleosporomycetidae</taxon>
        <taxon>Pleosporales</taxon>
        <taxon>Pleosporineae</taxon>
        <taxon>Didymellaceae</taxon>
        <taxon>Didymella</taxon>
    </lineage>
</organism>
<dbReference type="RefSeq" id="XP_033448757.1">
    <property type="nucleotide sequence ID" value="XM_033595995.1"/>
</dbReference>
<name>A0A6A5RLG9_9PLEO</name>
<dbReference type="PANTHER" id="PTHR24148">
    <property type="entry name" value="ANKYRIN REPEAT DOMAIN-CONTAINING PROTEIN 39 HOMOLOG-RELATED"/>
    <property type="match status" value="1"/>
</dbReference>
<proteinExistence type="predicted"/>
<sequence length="690" mass="78485">MPTELEYEIDVPFRDANYEPLGDALFRLTLSEENKAEIFEYGLSRLSQSQQEASKIFQNLARWDPTTRLMFASRSSSTVLNTPFRLVFPNADLSSFDETGLYVRQYMVVSYCWHSKDFFPDGYERHGDWPISKPFVDAIIGEKNHARVGIWMDQLCINQESPIDKQKSVAAMDVIYRSCLRLLVLLEDVYLDETEVKLFEKYDLCKVTKYNRAWTPPVEDQAPLNGLLAKIVAARWWQRAWCLHEFSVNEPWSDKRQCNEIHNATFIMNGPLGSIVRVKWWTLFHVAGMAPNLATDCPGMEIFMPVDNYKDREPGWRSSLIARHNHASRKGCLLLADKISIMINMCGIGFAYQGPALGSTDEVLYISTLLALAAGETYPLTLFDNRIPARLLETTSWLQRRLTDDLQHELFVSRFRPRSMSGIHRISMQYIELDMVFLPAPARWTKAADTDISITYRIFPETIPTTRSATHRPLQASFETVSHPYEILDELRRNFLAGCIKNGYSFTARLWAQLERDVVGPNYNQGLYKDLSSNPVLLPAAQRLIAQLLPVSTLLGVLSPPSFAVKDAQLFLTWLTDPRSVYYIGTETNCIQCSIDGEVAFSSSAMFNENFKSGSVEELRAAVPTDLLDEGCMPIRIWLLCPGESEDGTERWRLVGKTLLLGDSDLRKEANESKGREDAVVEIRRVVVGG</sequence>
<keyword evidence="3" id="KW-1185">Reference proteome</keyword>
<dbReference type="InterPro" id="IPR052895">
    <property type="entry name" value="HetReg/Transcr_Mod"/>
</dbReference>
<gene>
    <name evidence="2" type="ORF">M421DRAFT_62740</name>
</gene>
<evidence type="ECO:0000259" key="1">
    <source>
        <dbReference type="Pfam" id="PF06985"/>
    </source>
</evidence>